<gene>
    <name evidence="7" type="ordered locus">Tery_1774</name>
</gene>
<evidence type="ECO:0000256" key="2">
    <source>
        <dbReference type="ARBA" id="ARBA00011062"/>
    </source>
</evidence>
<keyword evidence="5 7" id="KW-0378">Hydrolase</keyword>
<dbReference type="PANTHER" id="PTHR30457">
    <property type="entry name" value="5'-NUCLEOTIDASE SURE"/>
    <property type="match status" value="1"/>
</dbReference>
<accession>Q114P0</accession>
<comment type="catalytic activity">
    <reaction evidence="1">
        <text>a ribonucleoside 5'-phosphate + H2O = a ribonucleoside + phosphate</text>
        <dbReference type="Rhea" id="RHEA:12484"/>
        <dbReference type="ChEBI" id="CHEBI:15377"/>
        <dbReference type="ChEBI" id="CHEBI:18254"/>
        <dbReference type="ChEBI" id="CHEBI:43474"/>
        <dbReference type="ChEBI" id="CHEBI:58043"/>
        <dbReference type="EC" id="3.1.3.5"/>
    </reaction>
</comment>
<evidence type="ECO:0000256" key="3">
    <source>
        <dbReference type="ARBA" id="ARBA00012643"/>
    </source>
</evidence>
<dbReference type="PANTHER" id="PTHR30457:SF0">
    <property type="entry name" value="PHOSPHATASE, PUTATIVE (AFU_ORTHOLOGUE AFUA_4G01070)-RELATED"/>
    <property type="match status" value="1"/>
</dbReference>
<dbReference type="GO" id="GO:0008253">
    <property type="term" value="F:5'-nucleotidase activity"/>
    <property type="evidence" value="ECO:0007669"/>
    <property type="project" value="UniProtKB-EC"/>
</dbReference>
<dbReference type="NCBIfam" id="NF001493">
    <property type="entry name" value="PRK00346.2-3"/>
    <property type="match status" value="1"/>
</dbReference>
<dbReference type="eggNOG" id="COG0496">
    <property type="taxonomic scope" value="Bacteria"/>
</dbReference>
<proteinExistence type="inferred from homology"/>
<dbReference type="RefSeq" id="WP_011611409.1">
    <property type="nucleotide sequence ID" value="NC_008312.1"/>
</dbReference>
<dbReference type="InterPro" id="IPR030048">
    <property type="entry name" value="SurE"/>
</dbReference>
<reference evidence="7" key="1">
    <citation type="submission" date="2006-06" db="EMBL/GenBank/DDBJ databases">
        <title>Complete sequence of Trichodesmium erythraeum IMS101.</title>
        <authorList>
            <consortium name="US DOE Joint Genome Institute"/>
            <person name="Copeland A."/>
            <person name="Lucas S."/>
            <person name="Lapidus A."/>
            <person name="Barry K."/>
            <person name="Detter J.C."/>
            <person name="Glavina del Rio T."/>
            <person name="Hammon N."/>
            <person name="Israni S."/>
            <person name="Dalin E."/>
            <person name="Tice H."/>
            <person name="Pitluck S."/>
            <person name="Kiss H."/>
            <person name="Munk A.C."/>
            <person name="Brettin T."/>
            <person name="Bruce D."/>
            <person name="Han C."/>
            <person name="Tapia R."/>
            <person name="Gilna P."/>
            <person name="Schmutz J."/>
            <person name="Larimer F."/>
            <person name="Land M."/>
            <person name="Hauser L."/>
            <person name="Kyrpides N."/>
            <person name="Kim E."/>
            <person name="Richardson P."/>
        </authorList>
    </citation>
    <scope>NUCLEOTIDE SEQUENCE [LARGE SCALE GENOMIC DNA]</scope>
    <source>
        <strain evidence="7">IMS101</strain>
    </source>
</reference>
<dbReference type="STRING" id="203124.Tery_1774"/>
<dbReference type="SUPFAM" id="SSF64167">
    <property type="entry name" value="SurE-like"/>
    <property type="match status" value="1"/>
</dbReference>
<dbReference type="EC" id="3.1.3.5" evidence="3"/>
<dbReference type="InterPro" id="IPR002828">
    <property type="entry name" value="SurE-like_Pase/nucleotidase"/>
</dbReference>
<dbReference type="NCBIfam" id="TIGR00087">
    <property type="entry name" value="surE"/>
    <property type="match status" value="1"/>
</dbReference>
<dbReference type="Pfam" id="PF01975">
    <property type="entry name" value="SurE"/>
    <property type="match status" value="1"/>
</dbReference>
<dbReference type="OrthoDB" id="9780815at2"/>
<dbReference type="HOGENOM" id="CLU_045192_1_2_3"/>
<dbReference type="InterPro" id="IPR036523">
    <property type="entry name" value="SurE-like_sf"/>
</dbReference>
<dbReference type="EMBL" id="CP000393">
    <property type="protein sequence ID" value="ABG51034.1"/>
    <property type="molecule type" value="Genomic_DNA"/>
</dbReference>
<dbReference type="GO" id="GO:0046872">
    <property type="term" value="F:metal ion binding"/>
    <property type="evidence" value="ECO:0007669"/>
    <property type="project" value="UniProtKB-KW"/>
</dbReference>
<evidence type="ECO:0000313" key="7">
    <source>
        <dbReference type="EMBL" id="ABG51034.1"/>
    </source>
</evidence>
<dbReference type="Gene3D" id="3.40.1210.10">
    <property type="entry name" value="Survival protein SurE-like phosphatase/nucleotidase"/>
    <property type="match status" value="1"/>
</dbReference>
<evidence type="ECO:0000256" key="5">
    <source>
        <dbReference type="ARBA" id="ARBA00022801"/>
    </source>
</evidence>
<dbReference type="AlphaFoldDB" id="Q114P0"/>
<feature type="domain" description="Survival protein SurE-like phosphatase/nucleotidase" evidence="6">
    <location>
        <begin position="6"/>
        <end position="186"/>
    </location>
</feature>
<organism evidence="7">
    <name type="scientific">Trichodesmium erythraeum (strain IMS101)</name>
    <dbReference type="NCBI Taxonomy" id="203124"/>
    <lineage>
        <taxon>Bacteria</taxon>
        <taxon>Bacillati</taxon>
        <taxon>Cyanobacteriota</taxon>
        <taxon>Cyanophyceae</taxon>
        <taxon>Oscillatoriophycideae</taxon>
        <taxon>Oscillatoriales</taxon>
        <taxon>Microcoleaceae</taxon>
        <taxon>Trichodesmium</taxon>
    </lineage>
</organism>
<name>Q114P0_TRIEI</name>
<evidence type="ECO:0000256" key="4">
    <source>
        <dbReference type="ARBA" id="ARBA00022723"/>
    </source>
</evidence>
<sequence>MVTSFLITNDDGIDAPGIRALHKALSQVTSDRIVMVAPKHHQSGCGHQVNIRTVIPVEWRSETEVSVDSTPADCVRLGVNYLYDDINFVVSGVNSGCNMGSDIYPSGTIAAAREATIHRIPAIAFSHFKRNDWEIDWERAIQWTVMVLKKLLAEPPEEGTLWTVNFPHLEPDAPEPEMVFCRLCNRPLLTEFVKKENGYLYVGYDLNRKSDPGTDVDVCLSGNIAIAKARLW</sequence>
<dbReference type="KEGG" id="ter:Tery_1774"/>
<keyword evidence="4" id="KW-0479">Metal-binding</keyword>
<evidence type="ECO:0000256" key="1">
    <source>
        <dbReference type="ARBA" id="ARBA00000815"/>
    </source>
</evidence>
<comment type="similarity">
    <text evidence="2">Belongs to the SurE nucleotidase family.</text>
</comment>
<evidence type="ECO:0000259" key="6">
    <source>
        <dbReference type="Pfam" id="PF01975"/>
    </source>
</evidence>
<protein>
    <recommendedName>
        <fullName evidence="3">5'-nucleotidase</fullName>
        <ecNumber evidence="3">3.1.3.5</ecNumber>
    </recommendedName>
</protein>